<dbReference type="AlphaFoldDB" id="A0A120GQF7"/>
<feature type="transmembrane region" description="Helical" evidence="1">
    <location>
        <begin position="221"/>
        <end position="249"/>
    </location>
</feature>
<keyword evidence="3" id="KW-1185">Reference proteome</keyword>
<comment type="caution">
    <text evidence="2">The sequence shown here is derived from an EMBL/GenBank/DDBJ whole genome shotgun (WGS) entry which is preliminary data.</text>
</comment>
<dbReference type="EMBL" id="LNNH01000012">
    <property type="protein sequence ID" value="KWW21256.1"/>
    <property type="molecule type" value="Genomic_DNA"/>
</dbReference>
<proteinExistence type="predicted"/>
<keyword evidence="1" id="KW-1133">Transmembrane helix</keyword>
<keyword evidence="1" id="KW-0472">Membrane</keyword>
<feature type="transmembrane region" description="Helical" evidence="1">
    <location>
        <begin position="154"/>
        <end position="177"/>
    </location>
</feature>
<dbReference type="Proteomes" id="UP000064189">
    <property type="component" value="Unassembled WGS sequence"/>
</dbReference>
<evidence type="ECO:0000256" key="1">
    <source>
        <dbReference type="SAM" id="Phobius"/>
    </source>
</evidence>
<feature type="transmembrane region" description="Helical" evidence="1">
    <location>
        <begin position="184"/>
        <end position="201"/>
    </location>
</feature>
<feature type="transmembrane region" description="Helical" evidence="1">
    <location>
        <begin position="21"/>
        <end position="42"/>
    </location>
</feature>
<accession>A0A120GQF7</accession>
<evidence type="ECO:0008006" key="4">
    <source>
        <dbReference type="Google" id="ProtNLM"/>
    </source>
</evidence>
<keyword evidence="1" id="KW-0812">Transmembrane</keyword>
<gene>
    <name evidence="2" type="ORF">AS888_16815</name>
</gene>
<sequence>MNAFNVLMKKEFIHMLREYKAVWMPLVFILLGITQPIVTHYLPSIIKALSGGQGIMIDPNLPALKGAAVLASTLGSQFDQLGLMILVISMMGIIQTDKADGMLAFILTRPVKANSYIAGKIVSNFMIAAFSVAIGYIASTIYANYLFTNVPFSLMIPAFLLYLVWVLFIVTFTALISMICNGQGMIALISLVFLIGCRIIVNLNPVLDIINPASMSNHAMTLLITGTISSHAVISLLVALFWMVLMFYVMNYWISDKKYNQV</sequence>
<reference evidence="2 3" key="1">
    <citation type="submission" date="2015-11" db="EMBL/GenBank/DDBJ databases">
        <title>Genome Sequence of Bacillus simplex strain VanAntwerpen2.</title>
        <authorList>
            <person name="Couger M.B."/>
        </authorList>
    </citation>
    <scope>NUCLEOTIDE SEQUENCE [LARGE SCALE GENOMIC DNA]</scope>
    <source>
        <strain evidence="2 3">VanAntwerpen02</strain>
    </source>
</reference>
<organism evidence="2 3">
    <name type="scientific">Peribacillus simplex</name>
    <dbReference type="NCBI Taxonomy" id="1478"/>
    <lineage>
        <taxon>Bacteria</taxon>
        <taxon>Bacillati</taxon>
        <taxon>Bacillota</taxon>
        <taxon>Bacilli</taxon>
        <taxon>Bacillales</taxon>
        <taxon>Bacillaceae</taxon>
        <taxon>Peribacillus</taxon>
    </lineage>
</organism>
<name>A0A120GQF7_9BACI</name>
<protein>
    <recommendedName>
        <fullName evidence="4">ABC-2 type transport system permease protein</fullName>
    </recommendedName>
</protein>
<feature type="transmembrane region" description="Helical" evidence="1">
    <location>
        <begin position="117"/>
        <end position="142"/>
    </location>
</feature>
<evidence type="ECO:0000313" key="3">
    <source>
        <dbReference type="Proteomes" id="UP000064189"/>
    </source>
</evidence>
<evidence type="ECO:0000313" key="2">
    <source>
        <dbReference type="EMBL" id="KWW21256.1"/>
    </source>
</evidence>
<dbReference type="RefSeq" id="WP_061141608.1">
    <property type="nucleotide sequence ID" value="NZ_LNNH01000012.1"/>
</dbReference>